<dbReference type="AlphaFoldDB" id="A0AAV9AL02"/>
<protein>
    <submittedName>
        <fullName evidence="1">Uncharacterized protein</fullName>
    </submittedName>
</protein>
<reference evidence="1" key="2">
    <citation type="submission" date="2023-06" db="EMBL/GenBank/DDBJ databases">
        <authorList>
            <person name="Ma L."/>
            <person name="Liu K.-W."/>
            <person name="Li Z."/>
            <person name="Hsiao Y.-Y."/>
            <person name="Qi Y."/>
            <person name="Fu T."/>
            <person name="Tang G."/>
            <person name="Zhang D."/>
            <person name="Sun W.-H."/>
            <person name="Liu D.-K."/>
            <person name="Li Y."/>
            <person name="Chen G.-Z."/>
            <person name="Liu X.-D."/>
            <person name="Liao X.-Y."/>
            <person name="Jiang Y.-T."/>
            <person name="Yu X."/>
            <person name="Hao Y."/>
            <person name="Huang J."/>
            <person name="Zhao X.-W."/>
            <person name="Ke S."/>
            <person name="Chen Y.-Y."/>
            <person name="Wu W.-L."/>
            <person name="Hsu J.-L."/>
            <person name="Lin Y.-F."/>
            <person name="Huang M.-D."/>
            <person name="Li C.-Y."/>
            <person name="Huang L."/>
            <person name="Wang Z.-W."/>
            <person name="Zhao X."/>
            <person name="Zhong W.-Y."/>
            <person name="Peng D.-H."/>
            <person name="Ahmad S."/>
            <person name="Lan S."/>
            <person name="Zhang J.-S."/>
            <person name="Tsai W.-C."/>
            <person name="Van De Peer Y."/>
            <person name="Liu Z.-J."/>
        </authorList>
    </citation>
    <scope>NUCLEOTIDE SEQUENCE</scope>
    <source>
        <strain evidence="1">SCP</strain>
        <tissue evidence="1">Leaves</tissue>
    </source>
</reference>
<name>A0AAV9AL02_ACOGR</name>
<evidence type="ECO:0000313" key="1">
    <source>
        <dbReference type="EMBL" id="KAK1264737.1"/>
    </source>
</evidence>
<sequence>MARTISPNTFRSTTSRRTSMLSGAMAGGFSGSVASFRTSCRTFSARMGNGSCLKTRGGR</sequence>
<gene>
    <name evidence="1" type="ORF">QJS04_geneDACA011420</name>
</gene>
<accession>A0AAV9AL02</accession>
<organism evidence="1 2">
    <name type="scientific">Acorus gramineus</name>
    <name type="common">Dwarf sweet flag</name>
    <dbReference type="NCBI Taxonomy" id="55184"/>
    <lineage>
        <taxon>Eukaryota</taxon>
        <taxon>Viridiplantae</taxon>
        <taxon>Streptophyta</taxon>
        <taxon>Embryophyta</taxon>
        <taxon>Tracheophyta</taxon>
        <taxon>Spermatophyta</taxon>
        <taxon>Magnoliopsida</taxon>
        <taxon>Liliopsida</taxon>
        <taxon>Acoraceae</taxon>
        <taxon>Acorus</taxon>
    </lineage>
</organism>
<evidence type="ECO:0000313" key="2">
    <source>
        <dbReference type="Proteomes" id="UP001179952"/>
    </source>
</evidence>
<dbReference type="Proteomes" id="UP001179952">
    <property type="component" value="Unassembled WGS sequence"/>
</dbReference>
<reference evidence="1" key="1">
    <citation type="journal article" date="2023" name="Nat. Commun.">
        <title>Diploid and tetraploid genomes of Acorus and the evolution of monocots.</title>
        <authorList>
            <person name="Ma L."/>
            <person name="Liu K.W."/>
            <person name="Li Z."/>
            <person name="Hsiao Y.Y."/>
            <person name="Qi Y."/>
            <person name="Fu T."/>
            <person name="Tang G.D."/>
            <person name="Zhang D."/>
            <person name="Sun W.H."/>
            <person name="Liu D.K."/>
            <person name="Li Y."/>
            <person name="Chen G.Z."/>
            <person name="Liu X.D."/>
            <person name="Liao X.Y."/>
            <person name="Jiang Y.T."/>
            <person name="Yu X."/>
            <person name="Hao Y."/>
            <person name="Huang J."/>
            <person name="Zhao X.W."/>
            <person name="Ke S."/>
            <person name="Chen Y.Y."/>
            <person name="Wu W.L."/>
            <person name="Hsu J.L."/>
            <person name="Lin Y.F."/>
            <person name="Huang M.D."/>
            <person name="Li C.Y."/>
            <person name="Huang L."/>
            <person name="Wang Z.W."/>
            <person name="Zhao X."/>
            <person name="Zhong W.Y."/>
            <person name="Peng D.H."/>
            <person name="Ahmad S."/>
            <person name="Lan S."/>
            <person name="Zhang J.S."/>
            <person name="Tsai W.C."/>
            <person name="Van de Peer Y."/>
            <person name="Liu Z.J."/>
        </authorList>
    </citation>
    <scope>NUCLEOTIDE SEQUENCE</scope>
    <source>
        <strain evidence="1">SCP</strain>
    </source>
</reference>
<keyword evidence="2" id="KW-1185">Reference proteome</keyword>
<dbReference type="EMBL" id="JAUJYN010000008">
    <property type="protein sequence ID" value="KAK1264737.1"/>
    <property type="molecule type" value="Genomic_DNA"/>
</dbReference>
<comment type="caution">
    <text evidence="1">The sequence shown here is derived from an EMBL/GenBank/DDBJ whole genome shotgun (WGS) entry which is preliminary data.</text>
</comment>
<proteinExistence type="predicted"/>